<protein>
    <submittedName>
        <fullName evidence="7">Pyridoxal-phosphate dependent enzyme</fullName>
    </submittedName>
</protein>
<feature type="domain" description="Tryptophan synthase beta chain-like PALP" evidence="6">
    <location>
        <begin position="18"/>
        <end position="289"/>
    </location>
</feature>
<dbReference type="AlphaFoldDB" id="A0A4U1BBB5"/>
<dbReference type="InterPro" id="IPR001926">
    <property type="entry name" value="TrpB-like_PALP"/>
</dbReference>
<evidence type="ECO:0000256" key="4">
    <source>
        <dbReference type="PIRSR" id="PIRSR006278-1"/>
    </source>
</evidence>
<feature type="modified residue" description="N6-(pyridoxal phosphate)lysine" evidence="5">
    <location>
        <position position="42"/>
    </location>
</feature>
<dbReference type="OrthoDB" id="9801249at2"/>
<dbReference type="GO" id="GO:0019148">
    <property type="term" value="F:D-cysteine desulfhydrase activity"/>
    <property type="evidence" value="ECO:0007669"/>
    <property type="project" value="TreeGrafter"/>
</dbReference>
<dbReference type="EMBL" id="SWDB01000001">
    <property type="protein sequence ID" value="TKB47872.1"/>
    <property type="molecule type" value="Genomic_DNA"/>
</dbReference>
<dbReference type="Pfam" id="PF00291">
    <property type="entry name" value="PALP"/>
    <property type="match status" value="1"/>
</dbReference>
<comment type="caution">
    <text evidence="7">The sequence shown here is derived from an EMBL/GenBank/DDBJ whole genome shotgun (WGS) entry which is preliminary data.</text>
</comment>
<reference evidence="7 8" key="1">
    <citation type="submission" date="2019-04" db="EMBL/GenBank/DDBJ databases">
        <title>Thalassotalea guangxiensis sp. nov., isolated from sediment of the coastal wetland.</title>
        <authorList>
            <person name="Zheng S."/>
            <person name="Zhang D."/>
        </authorList>
    </citation>
    <scope>NUCLEOTIDE SEQUENCE [LARGE SCALE GENOMIC DNA]</scope>
    <source>
        <strain evidence="7 8">ZS-4</strain>
    </source>
</reference>
<gene>
    <name evidence="7" type="ORF">E8M12_00240</name>
</gene>
<dbReference type="InterPro" id="IPR036052">
    <property type="entry name" value="TrpB-like_PALP_sf"/>
</dbReference>
<dbReference type="PIRSF" id="PIRSF006278">
    <property type="entry name" value="ACCD_DCysDesulf"/>
    <property type="match status" value="1"/>
</dbReference>
<name>A0A4U1BBB5_9GAMM</name>
<dbReference type="RefSeq" id="WP_136734060.1">
    <property type="nucleotide sequence ID" value="NZ_SWDB01000001.1"/>
</dbReference>
<dbReference type="PANTHER" id="PTHR43780:SF2">
    <property type="entry name" value="1-AMINOCYCLOPROPANE-1-CARBOXYLATE DEAMINASE-RELATED"/>
    <property type="match status" value="1"/>
</dbReference>
<keyword evidence="3 5" id="KW-0663">Pyridoxal phosphate</keyword>
<dbReference type="PANTHER" id="PTHR43780">
    <property type="entry name" value="1-AMINOCYCLOPROPANE-1-CARBOXYLATE DEAMINASE-RELATED"/>
    <property type="match status" value="1"/>
</dbReference>
<proteinExistence type="inferred from homology"/>
<evidence type="ECO:0000256" key="3">
    <source>
        <dbReference type="ARBA" id="ARBA00022898"/>
    </source>
</evidence>
<dbReference type="InterPro" id="IPR027278">
    <property type="entry name" value="ACCD_DCysDesulf"/>
</dbReference>
<accession>A0A4U1BBB5</accession>
<dbReference type="Gene3D" id="3.40.50.1100">
    <property type="match status" value="2"/>
</dbReference>
<dbReference type="SUPFAM" id="SSF53686">
    <property type="entry name" value="Tryptophan synthase beta subunit-like PLP-dependent enzymes"/>
    <property type="match status" value="1"/>
</dbReference>
<comment type="cofactor">
    <cofactor evidence="1">
        <name>pyridoxal 5'-phosphate</name>
        <dbReference type="ChEBI" id="CHEBI:597326"/>
    </cofactor>
</comment>
<evidence type="ECO:0000256" key="2">
    <source>
        <dbReference type="ARBA" id="ARBA00008639"/>
    </source>
</evidence>
<evidence type="ECO:0000259" key="6">
    <source>
        <dbReference type="Pfam" id="PF00291"/>
    </source>
</evidence>
<sequence length="317" mass="35903">MSIKLNLPSPIQSIEHPLLQQQRIKVWVKRDDLIHPIISGNKWRKLTANIENCIALGQNQVVSFGGAYSNHIHALAFAGKQFGIKTTGIIRGESRYASNYTLRWAEHWGMQLRFVNRNTYRLREDPVFLSDLQRQFPLARIIPEGGSNKLALRGVGQLIDELDKQLSFDYLLCPVGSGGTLAGLIQGSDNRHQILGISVLKQQDYLHAQVEHLLDNPQRYRNWQILNQYHCGGYGKFQPSHLQKMCDLQQQLSLPIEPVYSGKMLLAFWEMMQQHQFAPGSRIVLLHTGGLQGLGGMLERGLISPDDWQLPPSAPEN</sequence>
<feature type="active site" description="Nucleophile" evidence="4">
    <location>
        <position position="69"/>
    </location>
</feature>
<evidence type="ECO:0000313" key="8">
    <source>
        <dbReference type="Proteomes" id="UP000307999"/>
    </source>
</evidence>
<dbReference type="Proteomes" id="UP000307999">
    <property type="component" value="Unassembled WGS sequence"/>
</dbReference>
<organism evidence="7 8">
    <name type="scientific">Thalassotalea mangrovi</name>
    <dbReference type="NCBI Taxonomy" id="2572245"/>
    <lineage>
        <taxon>Bacteria</taxon>
        <taxon>Pseudomonadati</taxon>
        <taxon>Pseudomonadota</taxon>
        <taxon>Gammaproteobacteria</taxon>
        <taxon>Alteromonadales</taxon>
        <taxon>Colwelliaceae</taxon>
        <taxon>Thalassotalea</taxon>
    </lineage>
</organism>
<keyword evidence="8" id="KW-1185">Reference proteome</keyword>
<comment type="similarity">
    <text evidence="2">Belongs to the ACC deaminase/D-cysteine desulfhydrase family.</text>
</comment>
<evidence type="ECO:0000256" key="5">
    <source>
        <dbReference type="PIRSR" id="PIRSR006278-2"/>
    </source>
</evidence>
<evidence type="ECO:0000256" key="1">
    <source>
        <dbReference type="ARBA" id="ARBA00001933"/>
    </source>
</evidence>
<evidence type="ECO:0000313" key="7">
    <source>
        <dbReference type="EMBL" id="TKB47872.1"/>
    </source>
</evidence>